<sequence>MESPLEEARGDGADSRADAEARALQHQQVINHANRMLSGSAYRRGMLSGLDLLGKLRGGRCKARSPEANLDLEQIAVHASNAVLSTLSFSVAALVVFIAQVVLLLASLNALTVDALDGGVSWGLLGSWMGIFVLGLFGAGLMAFEGVYLRWANARRFLRSDYMPGAHEPPSKSGAMEKRSLARWLRNQVLSADAVQNVVTFGGYAPFVGAGGKISGWVMAVERKPDPSTLEEDEDEGRRISISVEDFYRAVDEAMEKAQLPRLQRSSVLLVKGAELEADGEVLARLGERPVSRLPEHRLMELGQRELTSGMRFYRLYRYVDTARDMVLSYYLRFYNVGAVTFIEASAFTLTGVDRERFGLASLLDDNRLTRALKTAVWTLVLLTGLYGLVALSNVSIFVSQLLEWRRQDARHQRAIKAREKYNYGIAQTFRESVAAPFYQDYYGVQDLTMYWRSVEECVLHGVVELLEERGIDVSQFKEQATTVINSGIMVSGGEFTATQVTAGTGASSIMKSDDKGASKAGLMKRASQQVKAAKGAARSAGASA</sequence>
<feature type="transmembrane region" description="Helical" evidence="1">
    <location>
        <begin position="128"/>
        <end position="149"/>
    </location>
</feature>
<name>A0A848L627_9BACT</name>
<evidence type="ECO:0000313" key="2">
    <source>
        <dbReference type="EMBL" id="NMO13957.1"/>
    </source>
</evidence>
<dbReference type="Proteomes" id="UP000518300">
    <property type="component" value="Unassembled WGS sequence"/>
</dbReference>
<keyword evidence="1" id="KW-1133">Transmembrane helix</keyword>
<protein>
    <submittedName>
        <fullName evidence="2">Uncharacterized protein</fullName>
    </submittedName>
</protein>
<feature type="transmembrane region" description="Helical" evidence="1">
    <location>
        <begin position="376"/>
        <end position="399"/>
    </location>
</feature>
<evidence type="ECO:0000256" key="1">
    <source>
        <dbReference type="SAM" id="Phobius"/>
    </source>
</evidence>
<feature type="transmembrane region" description="Helical" evidence="1">
    <location>
        <begin position="82"/>
        <end position="108"/>
    </location>
</feature>
<evidence type="ECO:0000313" key="3">
    <source>
        <dbReference type="Proteomes" id="UP000518300"/>
    </source>
</evidence>
<dbReference type="EMBL" id="JABBJJ010000010">
    <property type="protein sequence ID" value="NMO13957.1"/>
    <property type="molecule type" value="Genomic_DNA"/>
</dbReference>
<keyword evidence="3" id="KW-1185">Reference proteome</keyword>
<reference evidence="2 3" key="1">
    <citation type="submission" date="2020-04" db="EMBL/GenBank/DDBJ databases">
        <title>Draft genome of Pyxidicoccus fallax type strain.</title>
        <authorList>
            <person name="Whitworth D.E."/>
        </authorList>
    </citation>
    <scope>NUCLEOTIDE SEQUENCE [LARGE SCALE GENOMIC DNA]</scope>
    <source>
        <strain evidence="2 3">DSM 14698</strain>
    </source>
</reference>
<comment type="caution">
    <text evidence="2">The sequence shown here is derived from an EMBL/GenBank/DDBJ whole genome shotgun (WGS) entry which is preliminary data.</text>
</comment>
<organism evidence="2 3">
    <name type="scientific">Pyxidicoccus fallax</name>
    <dbReference type="NCBI Taxonomy" id="394095"/>
    <lineage>
        <taxon>Bacteria</taxon>
        <taxon>Pseudomonadati</taxon>
        <taxon>Myxococcota</taxon>
        <taxon>Myxococcia</taxon>
        <taxon>Myxococcales</taxon>
        <taxon>Cystobacterineae</taxon>
        <taxon>Myxococcaceae</taxon>
        <taxon>Pyxidicoccus</taxon>
    </lineage>
</organism>
<feature type="transmembrane region" description="Helical" evidence="1">
    <location>
        <begin position="334"/>
        <end position="353"/>
    </location>
</feature>
<keyword evidence="1" id="KW-0472">Membrane</keyword>
<dbReference type="RefSeq" id="WP_171817845.1">
    <property type="nucleotide sequence ID" value="NZ_JABJTR010000053.1"/>
</dbReference>
<accession>A0A848L627</accession>
<gene>
    <name evidence="2" type="ORF">HG543_03670</name>
</gene>
<keyword evidence="1" id="KW-0812">Transmembrane</keyword>
<dbReference type="AlphaFoldDB" id="A0A848L627"/>
<proteinExistence type="predicted"/>